<dbReference type="InterPro" id="IPR039422">
    <property type="entry name" value="MarR/SlyA-like"/>
</dbReference>
<evidence type="ECO:0000256" key="3">
    <source>
        <dbReference type="ARBA" id="ARBA00023015"/>
    </source>
</evidence>
<evidence type="ECO:0000256" key="4">
    <source>
        <dbReference type="ARBA" id="ARBA00023125"/>
    </source>
</evidence>
<evidence type="ECO:0000256" key="1">
    <source>
        <dbReference type="ARBA" id="ARBA00004496"/>
    </source>
</evidence>
<dbReference type="RefSeq" id="WP_256764514.1">
    <property type="nucleotide sequence ID" value="NZ_JANIGO010000003.1"/>
</dbReference>
<evidence type="ECO:0000256" key="2">
    <source>
        <dbReference type="ARBA" id="ARBA00022490"/>
    </source>
</evidence>
<proteinExistence type="predicted"/>
<dbReference type="Gene3D" id="1.10.10.10">
    <property type="entry name" value="Winged helix-like DNA-binding domain superfamily/Winged helix DNA-binding domain"/>
    <property type="match status" value="1"/>
</dbReference>
<keyword evidence="2" id="KW-0963">Cytoplasm</keyword>
<dbReference type="Proteomes" id="UP001204142">
    <property type="component" value="Unassembled WGS sequence"/>
</dbReference>
<organism evidence="7 8">
    <name type="scientific">Limnobacter humi</name>
    <dbReference type="NCBI Taxonomy" id="1778671"/>
    <lineage>
        <taxon>Bacteria</taxon>
        <taxon>Pseudomonadati</taxon>
        <taxon>Pseudomonadota</taxon>
        <taxon>Betaproteobacteria</taxon>
        <taxon>Burkholderiales</taxon>
        <taxon>Burkholderiaceae</taxon>
        <taxon>Limnobacter</taxon>
    </lineage>
</organism>
<keyword evidence="3" id="KW-0805">Transcription regulation</keyword>
<evidence type="ECO:0000256" key="5">
    <source>
        <dbReference type="ARBA" id="ARBA00023163"/>
    </source>
</evidence>
<dbReference type="PANTHER" id="PTHR33164:SF5">
    <property type="entry name" value="ORGANIC HYDROPEROXIDE RESISTANCE TRANSCRIPTIONAL REGULATOR"/>
    <property type="match status" value="1"/>
</dbReference>
<protein>
    <submittedName>
        <fullName evidence="7">MarR family transcriptional regulator</fullName>
    </submittedName>
</protein>
<evidence type="ECO:0000313" key="8">
    <source>
        <dbReference type="Proteomes" id="UP001204142"/>
    </source>
</evidence>
<sequence>MADHDPLSLDNQLCFSVYSTSLAITQFYKPLLEPIGLTYPQYLVMLILWKEDGLSLINIARHLGQQPGALTPVLKRMADQGLLTRERSSQDERQLKIHLTDMGRALREQALMVNRCLFEKCGISTEHLLRLKAELDELRAKIQST</sequence>
<comment type="caution">
    <text evidence="7">The sequence shown here is derived from an EMBL/GenBank/DDBJ whole genome shotgun (WGS) entry which is preliminary data.</text>
</comment>
<dbReference type="Pfam" id="PF22381">
    <property type="entry name" value="Staph_reg_Sar_Rot"/>
    <property type="match status" value="1"/>
</dbReference>
<dbReference type="SUPFAM" id="SSF46785">
    <property type="entry name" value="Winged helix' DNA-binding domain"/>
    <property type="match status" value="1"/>
</dbReference>
<dbReference type="InterPro" id="IPR036390">
    <property type="entry name" value="WH_DNA-bd_sf"/>
</dbReference>
<gene>
    <name evidence="7" type="ORF">NQT62_09680</name>
</gene>
<keyword evidence="8" id="KW-1185">Reference proteome</keyword>
<keyword evidence="4" id="KW-0238">DNA-binding</keyword>
<dbReference type="SMART" id="SM00347">
    <property type="entry name" value="HTH_MARR"/>
    <property type="match status" value="1"/>
</dbReference>
<evidence type="ECO:0000313" key="7">
    <source>
        <dbReference type="EMBL" id="MCQ8896701.1"/>
    </source>
</evidence>
<dbReference type="InterPro" id="IPR036388">
    <property type="entry name" value="WH-like_DNA-bd_sf"/>
</dbReference>
<dbReference type="InterPro" id="IPR055166">
    <property type="entry name" value="Transc_reg_Sar_Rot_HTH"/>
</dbReference>
<dbReference type="PROSITE" id="PS50995">
    <property type="entry name" value="HTH_MARR_2"/>
    <property type="match status" value="1"/>
</dbReference>
<accession>A0ABT1WGQ3</accession>
<feature type="domain" description="HTH marR-type" evidence="6">
    <location>
        <begin position="10"/>
        <end position="140"/>
    </location>
</feature>
<evidence type="ECO:0000259" key="6">
    <source>
        <dbReference type="PROSITE" id="PS50995"/>
    </source>
</evidence>
<name>A0ABT1WGQ3_9BURK</name>
<dbReference type="PANTHER" id="PTHR33164">
    <property type="entry name" value="TRANSCRIPTIONAL REGULATOR, MARR FAMILY"/>
    <property type="match status" value="1"/>
</dbReference>
<dbReference type="InterPro" id="IPR000835">
    <property type="entry name" value="HTH_MarR-typ"/>
</dbReference>
<keyword evidence="5" id="KW-0804">Transcription</keyword>
<dbReference type="EMBL" id="JANIGO010000003">
    <property type="protein sequence ID" value="MCQ8896701.1"/>
    <property type="molecule type" value="Genomic_DNA"/>
</dbReference>
<reference evidence="7 8" key="1">
    <citation type="submission" date="2022-07" db="EMBL/GenBank/DDBJ databases">
        <authorList>
            <person name="Xamxidin M."/>
            <person name="Wu M."/>
        </authorList>
    </citation>
    <scope>NUCLEOTIDE SEQUENCE [LARGE SCALE GENOMIC DNA]</scope>
    <source>
        <strain evidence="7 8">NBRC 111650</strain>
    </source>
</reference>
<comment type="subcellular location">
    <subcellularLocation>
        <location evidence="1">Cytoplasm</location>
    </subcellularLocation>
</comment>